<dbReference type="OrthoDB" id="5192320at2"/>
<proteinExistence type="predicted"/>
<reference evidence="4" key="1">
    <citation type="submission" date="2019-09" db="EMBL/GenBank/DDBJ databases">
        <authorList>
            <person name="Li J."/>
        </authorList>
    </citation>
    <scope>NUCLEOTIDE SEQUENCE [LARGE SCALE GENOMIC DNA]</scope>
    <source>
        <strain evidence="4">NRBC 14897</strain>
    </source>
</reference>
<evidence type="ECO:0000313" key="4">
    <source>
        <dbReference type="EMBL" id="KAA1380124.1"/>
    </source>
</evidence>
<organism evidence="4 5">
    <name type="scientific">Aeromicrobium fastidiosum</name>
    <dbReference type="NCBI Taxonomy" id="52699"/>
    <lineage>
        <taxon>Bacteria</taxon>
        <taxon>Bacillati</taxon>
        <taxon>Actinomycetota</taxon>
        <taxon>Actinomycetes</taxon>
        <taxon>Propionibacteriales</taxon>
        <taxon>Nocardioidaceae</taxon>
        <taxon>Aeromicrobium</taxon>
    </lineage>
</organism>
<sequence>MTTVRRTLPLAVAAVLIAVGLVGWWMSFDLRGDDSVTNGAVIDSKQTAQLQTSVSQALGRVLTYDFQDPATTEAAADAVLSGKARKEYDTLFASLQERAPGQQLKLTAQVQAIGVKELRGDTATLLVFLDQSSQRASDSESSVSAAQLSVTAKRQGSTWKITSLKPL</sequence>
<name>A0A641APU5_9ACTN</name>
<keyword evidence="5" id="KW-1185">Reference proteome</keyword>
<evidence type="ECO:0000313" key="5">
    <source>
        <dbReference type="Proteomes" id="UP001515100"/>
    </source>
</evidence>
<dbReference type="Proteomes" id="UP001515100">
    <property type="component" value="Unassembled WGS sequence"/>
</dbReference>
<dbReference type="EMBL" id="SDPP02000001">
    <property type="protein sequence ID" value="KAA1380124.1"/>
    <property type="molecule type" value="Genomic_DNA"/>
</dbReference>
<feature type="transmembrane region" description="Helical" evidence="3">
    <location>
        <begin position="7"/>
        <end position="26"/>
    </location>
</feature>
<comment type="caution">
    <text evidence="4">The sequence shown here is derived from an EMBL/GenBank/DDBJ whole genome shotgun (WGS) entry which is preliminary data.</text>
</comment>
<dbReference type="AlphaFoldDB" id="A0A641APU5"/>
<evidence type="ECO:0000256" key="3">
    <source>
        <dbReference type="SAM" id="Phobius"/>
    </source>
</evidence>
<accession>A0A641APU5</accession>
<evidence type="ECO:0000256" key="2">
    <source>
        <dbReference type="ARBA" id="ARBA00023136"/>
    </source>
</evidence>
<dbReference type="RefSeq" id="WP_129180287.1">
    <property type="nucleotide sequence ID" value="NZ_JAGIOG010000001.1"/>
</dbReference>
<evidence type="ECO:0000256" key="1">
    <source>
        <dbReference type="ARBA" id="ARBA00004370"/>
    </source>
</evidence>
<keyword evidence="3" id="KW-0812">Transmembrane</keyword>
<dbReference type="GO" id="GO:0016020">
    <property type="term" value="C:membrane"/>
    <property type="evidence" value="ECO:0007669"/>
    <property type="project" value="UniProtKB-SubCell"/>
</dbReference>
<keyword evidence="2 3" id="KW-0472">Membrane</keyword>
<protein>
    <recommendedName>
        <fullName evidence="6">Mce-associated membrane protein</fullName>
    </recommendedName>
</protein>
<evidence type="ECO:0008006" key="6">
    <source>
        <dbReference type="Google" id="ProtNLM"/>
    </source>
</evidence>
<gene>
    <name evidence="4" type="ORF">ESP62_002670</name>
</gene>
<keyword evidence="3" id="KW-1133">Transmembrane helix</keyword>
<comment type="subcellular location">
    <subcellularLocation>
        <location evidence="1">Membrane</location>
    </subcellularLocation>
</comment>
<dbReference type="PANTHER" id="PTHR37042:SF4">
    <property type="entry name" value="OUTER MEMBRANE PROTEIN RV1973"/>
    <property type="match status" value="1"/>
</dbReference>
<dbReference type="PANTHER" id="PTHR37042">
    <property type="entry name" value="OUTER MEMBRANE PROTEIN RV1973"/>
    <property type="match status" value="1"/>
</dbReference>